<proteinExistence type="predicted"/>
<sequence>MLNFPKRPTKASIIKKSWGSFPNFMSSYGMKMDNPDDIEEANQILEMLLEGALEKYEENKQALLEKEQAGQEKGKVGNNRGVGNGKRSWVRTKSLSFSIPREGSVETYNSICHYQYMMEGHTG</sequence>
<dbReference type="AlphaFoldDB" id="A0A3N4I7V0"/>
<feature type="compositionally biased region" description="Low complexity" evidence="1">
    <location>
        <begin position="76"/>
        <end position="85"/>
    </location>
</feature>
<keyword evidence="3" id="KW-1185">Reference proteome</keyword>
<dbReference type="Proteomes" id="UP000275078">
    <property type="component" value="Unassembled WGS sequence"/>
</dbReference>
<feature type="region of interest" description="Disordered" evidence="1">
    <location>
        <begin position="66"/>
        <end position="85"/>
    </location>
</feature>
<gene>
    <name evidence="2" type="ORF">BJ508DRAFT_305821</name>
</gene>
<evidence type="ECO:0000256" key="1">
    <source>
        <dbReference type="SAM" id="MobiDB-lite"/>
    </source>
</evidence>
<organism evidence="2 3">
    <name type="scientific">Ascobolus immersus RN42</name>
    <dbReference type="NCBI Taxonomy" id="1160509"/>
    <lineage>
        <taxon>Eukaryota</taxon>
        <taxon>Fungi</taxon>
        <taxon>Dikarya</taxon>
        <taxon>Ascomycota</taxon>
        <taxon>Pezizomycotina</taxon>
        <taxon>Pezizomycetes</taxon>
        <taxon>Pezizales</taxon>
        <taxon>Ascobolaceae</taxon>
        <taxon>Ascobolus</taxon>
    </lineage>
</organism>
<name>A0A3N4I7V0_ASCIM</name>
<reference evidence="2 3" key="1">
    <citation type="journal article" date="2018" name="Nat. Ecol. Evol.">
        <title>Pezizomycetes genomes reveal the molecular basis of ectomycorrhizal truffle lifestyle.</title>
        <authorList>
            <person name="Murat C."/>
            <person name="Payen T."/>
            <person name="Noel B."/>
            <person name="Kuo A."/>
            <person name="Morin E."/>
            <person name="Chen J."/>
            <person name="Kohler A."/>
            <person name="Krizsan K."/>
            <person name="Balestrini R."/>
            <person name="Da Silva C."/>
            <person name="Montanini B."/>
            <person name="Hainaut M."/>
            <person name="Levati E."/>
            <person name="Barry K.W."/>
            <person name="Belfiori B."/>
            <person name="Cichocki N."/>
            <person name="Clum A."/>
            <person name="Dockter R.B."/>
            <person name="Fauchery L."/>
            <person name="Guy J."/>
            <person name="Iotti M."/>
            <person name="Le Tacon F."/>
            <person name="Lindquist E.A."/>
            <person name="Lipzen A."/>
            <person name="Malagnac F."/>
            <person name="Mello A."/>
            <person name="Molinier V."/>
            <person name="Miyauchi S."/>
            <person name="Poulain J."/>
            <person name="Riccioni C."/>
            <person name="Rubini A."/>
            <person name="Sitrit Y."/>
            <person name="Splivallo R."/>
            <person name="Traeger S."/>
            <person name="Wang M."/>
            <person name="Zifcakova L."/>
            <person name="Wipf D."/>
            <person name="Zambonelli A."/>
            <person name="Paolocci F."/>
            <person name="Nowrousian M."/>
            <person name="Ottonello S."/>
            <person name="Baldrian P."/>
            <person name="Spatafora J.W."/>
            <person name="Henrissat B."/>
            <person name="Nagy L.G."/>
            <person name="Aury J.M."/>
            <person name="Wincker P."/>
            <person name="Grigoriev I.V."/>
            <person name="Bonfante P."/>
            <person name="Martin F.M."/>
        </authorList>
    </citation>
    <scope>NUCLEOTIDE SEQUENCE [LARGE SCALE GENOMIC DNA]</scope>
    <source>
        <strain evidence="2 3">RN42</strain>
    </source>
</reference>
<evidence type="ECO:0000313" key="2">
    <source>
        <dbReference type="EMBL" id="RPA82162.1"/>
    </source>
</evidence>
<dbReference type="OrthoDB" id="4232400at2759"/>
<protein>
    <submittedName>
        <fullName evidence="2">Uncharacterized protein</fullName>
    </submittedName>
</protein>
<feature type="compositionally biased region" description="Basic and acidic residues" evidence="1">
    <location>
        <begin position="66"/>
        <end position="75"/>
    </location>
</feature>
<accession>A0A3N4I7V0</accession>
<dbReference type="EMBL" id="ML119673">
    <property type="protein sequence ID" value="RPA82162.1"/>
    <property type="molecule type" value="Genomic_DNA"/>
</dbReference>
<evidence type="ECO:0000313" key="3">
    <source>
        <dbReference type="Proteomes" id="UP000275078"/>
    </source>
</evidence>